<dbReference type="RefSeq" id="WP_091350117.1">
    <property type="nucleotide sequence ID" value="NZ_FMAQ01000012.1"/>
</dbReference>
<protein>
    <recommendedName>
        <fullName evidence="3">Lipoprotein</fullName>
    </recommendedName>
</protein>
<evidence type="ECO:0008006" key="3">
    <source>
        <dbReference type="Google" id="ProtNLM"/>
    </source>
</evidence>
<accession>A0A1C4D1I3</accession>
<dbReference type="EMBL" id="FMAQ01000012">
    <property type="protein sequence ID" value="SCC25088.1"/>
    <property type="molecule type" value="Genomic_DNA"/>
</dbReference>
<dbReference type="AlphaFoldDB" id="A0A1C4D1I3"/>
<proteinExistence type="predicted"/>
<gene>
    <name evidence="1" type="ORF">GA0061081_11252</name>
</gene>
<dbReference type="Proteomes" id="UP000199670">
    <property type="component" value="Unassembled WGS sequence"/>
</dbReference>
<dbReference type="OrthoDB" id="7067762at2"/>
<reference evidence="2" key="1">
    <citation type="submission" date="2016-08" db="EMBL/GenBank/DDBJ databases">
        <authorList>
            <person name="Varghese N."/>
            <person name="Submissions Spin"/>
        </authorList>
    </citation>
    <scope>NUCLEOTIDE SEQUENCE [LARGE SCALE GENOMIC DNA]</scope>
    <source>
        <strain evidence="2">R-53248</strain>
    </source>
</reference>
<organism evidence="1 2">
    <name type="scientific">Gilliamella bombicola</name>
    <dbReference type="NCBI Taxonomy" id="1798182"/>
    <lineage>
        <taxon>Bacteria</taxon>
        <taxon>Pseudomonadati</taxon>
        <taxon>Pseudomonadota</taxon>
        <taxon>Gammaproteobacteria</taxon>
        <taxon>Orbales</taxon>
        <taxon>Orbaceae</taxon>
        <taxon>Gilliamella</taxon>
    </lineage>
</organism>
<keyword evidence="2" id="KW-1185">Reference proteome</keyword>
<evidence type="ECO:0000313" key="2">
    <source>
        <dbReference type="Proteomes" id="UP000199670"/>
    </source>
</evidence>
<sequence>MNLKYPLITTFSLLLFGCNNVDYKQSLQETLSREDNRALCYFLPNNQNIFPNDVFFDKQTEILDLFVDLKFLKTKNITAQYYDANTDITTLPRSPTKIEGLRYQLTEEGKKYFIGSKGAFCFGNIILDKIEKTQSVKIEYTNYQVDSGKWVYYYYHYTNIPAWAQDKRLEQYYKRISLNNEILFDARATYFDSKDTYDTGIEQTDLITLKH</sequence>
<dbReference type="STRING" id="1798182.GA0061081_11252"/>
<dbReference type="PROSITE" id="PS51257">
    <property type="entry name" value="PROKAR_LIPOPROTEIN"/>
    <property type="match status" value="1"/>
</dbReference>
<name>A0A1C4D1I3_9GAMM</name>
<evidence type="ECO:0000313" key="1">
    <source>
        <dbReference type="EMBL" id="SCC25088.1"/>
    </source>
</evidence>